<feature type="compositionally biased region" description="Low complexity" evidence="1">
    <location>
        <begin position="72"/>
        <end position="87"/>
    </location>
</feature>
<dbReference type="PANTHER" id="PTHR34370:SF1">
    <property type="entry name" value="OS04G0600100 PROTEIN"/>
    <property type="match status" value="1"/>
</dbReference>
<dbReference type="AlphaFoldDB" id="A0A830HJT8"/>
<reference evidence="3" key="1">
    <citation type="submission" date="2020-10" db="EMBL/GenBank/DDBJ databases">
        <title>Unveiling of a novel bifunctional photoreceptor, Dualchrome1, isolated from a cosmopolitan green alga.</title>
        <authorList>
            <person name="Suzuki S."/>
            <person name="Kawachi M."/>
        </authorList>
    </citation>
    <scope>NUCLEOTIDE SEQUENCE</scope>
    <source>
        <strain evidence="3">NIES 2893</strain>
    </source>
</reference>
<feature type="transmembrane region" description="Helical" evidence="2">
    <location>
        <begin position="206"/>
        <end position="227"/>
    </location>
</feature>
<dbReference type="PANTHER" id="PTHR34370">
    <property type="entry name" value="OS04G0600100 PROTEIN"/>
    <property type="match status" value="1"/>
</dbReference>
<organism evidence="3 4">
    <name type="scientific">Pycnococcus provasolii</name>
    <dbReference type="NCBI Taxonomy" id="41880"/>
    <lineage>
        <taxon>Eukaryota</taxon>
        <taxon>Viridiplantae</taxon>
        <taxon>Chlorophyta</taxon>
        <taxon>Pseudoscourfieldiophyceae</taxon>
        <taxon>Pseudoscourfieldiales</taxon>
        <taxon>Pycnococcaceae</taxon>
        <taxon>Pycnococcus</taxon>
    </lineage>
</organism>
<dbReference type="EMBL" id="BNJQ01000016">
    <property type="protein sequence ID" value="GHP07394.1"/>
    <property type="molecule type" value="Genomic_DNA"/>
</dbReference>
<feature type="compositionally biased region" description="Low complexity" evidence="1">
    <location>
        <begin position="1"/>
        <end position="12"/>
    </location>
</feature>
<comment type="caution">
    <text evidence="3">The sequence shown here is derived from an EMBL/GenBank/DDBJ whole genome shotgun (WGS) entry which is preliminary data.</text>
</comment>
<keyword evidence="2" id="KW-1133">Transmembrane helix</keyword>
<sequence length="242" mass="25610">MSSVLSSRSCLSIRKPQHQGGGGPGIDVQRGYKDHVVKRTLILGTNASVSVKALTSSRRQRGGAATLQQCQAAAGSPPADDSSGDSSTEPEPKGLVAKVKNFFLGGKLDKARIAKLGTSALLSYGAISNINSITLVIFVWVTFASSTGLSPLAAGQWPKFLASYAATYAVIGNLLRPLRFTLAVAVTPFFDRLVLFFQNKFNVRPAVAFGLCVFCVNVCGSFTYLFLGLRLATLITGTPLFA</sequence>
<feature type="transmembrane region" description="Helical" evidence="2">
    <location>
        <begin position="120"/>
        <end position="141"/>
    </location>
</feature>
<feature type="region of interest" description="Disordered" evidence="1">
    <location>
        <begin position="1"/>
        <end position="29"/>
    </location>
</feature>
<feature type="transmembrane region" description="Helical" evidence="2">
    <location>
        <begin position="161"/>
        <end position="186"/>
    </location>
</feature>
<gene>
    <name evidence="3" type="ORF">PPROV_000613600</name>
</gene>
<name>A0A830HJT8_9CHLO</name>
<keyword evidence="4" id="KW-1185">Reference proteome</keyword>
<evidence type="ECO:0000256" key="1">
    <source>
        <dbReference type="SAM" id="MobiDB-lite"/>
    </source>
</evidence>
<accession>A0A830HJT8</accession>
<evidence type="ECO:0000313" key="4">
    <source>
        <dbReference type="Proteomes" id="UP000660262"/>
    </source>
</evidence>
<evidence type="ECO:0000313" key="3">
    <source>
        <dbReference type="EMBL" id="GHP07394.1"/>
    </source>
</evidence>
<protein>
    <submittedName>
        <fullName evidence="3">Uncharacterized protein</fullName>
    </submittedName>
</protein>
<feature type="region of interest" description="Disordered" evidence="1">
    <location>
        <begin position="65"/>
        <end position="92"/>
    </location>
</feature>
<keyword evidence="2" id="KW-0812">Transmembrane</keyword>
<dbReference type="OrthoDB" id="496991at2759"/>
<keyword evidence="2" id="KW-0472">Membrane</keyword>
<proteinExistence type="predicted"/>
<evidence type="ECO:0000256" key="2">
    <source>
        <dbReference type="SAM" id="Phobius"/>
    </source>
</evidence>
<dbReference type="Proteomes" id="UP000660262">
    <property type="component" value="Unassembled WGS sequence"/>
</dbReference>